<organism evidence="1 2">
    <name type="scientific">Psychrobacillus insolitus</name>
    <dbReference type="NCBI Taxonomy" id="1461"/>
    <lineage>
        <taxon>Bacteria</taxon>
        <taxon>Bacillati</taxon>
        <taxon>Bacillota</taxon>
        <taxon>Bacilli</taxon>
        <taxon>Bacillales</taxon>
        <taxon>Bacillaceae</taxon>
        <taxon>Psychrobacillus</taxon>
    </lineage>
</organism>
<name>A0A2W7MM84_9BACI</name>
<dbReference type="RefSeq" id="WP_170122309.1">
    <property type="nucleotide sequence ID" value="NZ_QKZI01000001.1"/>
</dbReference>
<protein>
    <submittedName>
        <fullName evidence="1">Uncharacterized protein</fullName>
    </submittedName>
</protein>
<evidence type="ECO:0000313" key="2">
    <source>
        <dbReference type="Proteomes" id="UP000248646"/>
    </source>
</evidence>
<dbReference type="AlphaFoldDB" id="A0A2W7MM84"/>
<accession>A0A2W7MM84</accession>
<dbReference type="Proteomes" id="UP000248646">
    <property type="component" value="Unassembled WGS sequence"/>
</dbReference>
<comment type="caution">
    <text evidence="1">The sequence shown here is derived from an EMBL/GenBank/DDBJ whole genome shotgun (WGS) entry which is preliminary data.</text>
</comment>
<keyword evidence="2" id="KW-1185">Reference proteome</keyword>
<gene>
    <name evidence="1" type="ORF">C7437_1011002</name>
</gene>
<dbReference type="EMBL" id="QKZI01000001">
    <property type="protein sequence ID" value="PZX07880.1"/>
    <property type="molecule type" value="Genomic_DNA"/>
</dbReference>
<sequence>MERRNEMLDGLLELARKDLKKIGKQLEKDESNKTLIAEYGFRLGVVEGLERASYLFI</sequence>
<proteinExistence type="predicted"/>
<evidence type="ECO:0000313" key="1">
    <source>
        <dbReference type="EMBL" id="PZX07880.1"/>
    </source>
</evidence>
<reference evidence="1 2" key="1">
    <citation type="submission" date="2018-06" db="EMBL/GenBank/DDBJ databases">
        <title>Genomic Encyclopedia of Type Strains, Phase IV (KMG-IV): sequencing the most valuable type-strain genomes for metagenomic binning, comparative biology and taxonomic classification.</title>
        <authorList>
            <person name="Goeker M."/>
        </authorList>
    </citation>
    <scope>NUCLEOTIDE SEQUENCE [LARGE SCALE GENOMIC DNA]</scope>
    <source>
        <strain evidence="1 2">DSM 5</strain>
    </source>
</reference>